<sequence length="458" mass="47791">MNETAATGGTGEKGAAGGVRDGSEAAGATRRVRRAGRRGRAASPDLHAGLGPGARPVVQLKYADAGALYVTWRWEHALDTPGMVVFPREAVRGVLTELAAALPSPLPGEDVERALARSLGGGAFTDPVRERALAMRLTGLLPGPLAQELDALIGRGIRPRLRVQPSPSTAQVPWEALRGSDGERLVESADVALLPPATVRNSPARRPSPWRPEGPVAVALDPRVPGFPDDSALGSVLGPVAAGSPLAALAERLGPRLLPAGARQAPFRRRDVTREVLEPLLAEAVRFLYVGHVSTADHGLGAALHLGCGPETTGRAALVGAHRPLTAADLVLGHRPEAPRPWRMPNRVAFIACESGGDLRFAEPTGLVAAAVHGGAEYVTATRWTLPTDAGLRHFAPAAGAETSVVPEAVLAVDAAHEAADPVAALNAWQAGRARLWEATGRIEHTPLFWAAFTTTHG</sequence>
<evidence type="ECO:0000259" key="2">
    <source>
        <dbReference type="Pfam" id="PF12770"/>
    </source>
</evidence>
<reference evidence="3 4" key="1">
    <citation type="journal article" date="2014" name="Int. J. Syst. Evol. Microbiol.">
        <title>Streptomyces hoynatensis sp. nov., isolated from deep marine sediment.</title>
        <authorList>
            <person name="Veyisoglu A."/>
            <person name="Sahin N."/>
        </authorList>
    </citation>
    <scope>NUCLEOTIDE SEQUENCE [LARGE SCALE GENOMIC DNA]</scope>
    <source>
        <strain evidence="3 4">KCTC 29097</strain>
    </source>
</reference>
<feature type="domain" description="CHAT" evidence="2">
    <location>
        <begin position="133"/>
        <end position="454"/>
    </location>
</feature>
<protein>
    <submittedName>
        <fullName evidence="3">CHAT domain-containing protein</fullName>
    </submittedName>
</protein>
<feature type="region of interest" description="Disordered" evidence="1">
    <location>
        <begin position="1"/>
        <end position="50"/>
    </location>
</feature>
<dbReference type="OrthoDB" id="3723950at2"/>
<dbReference type="Pfam" id="PF12770">
    <property type="entry name" value="CHAT"/>
    <property type="match status" value="1"/>
</dbReference>
<evidence type="ECO:0000313" key="4">
    <source>
        <dbReference type="Proteomes" id="UP000272474"/>
    </source>
</evidence>
<dbReference type="RefSeq" id="WP_120676044.1">
    <property type="nucleotide sequence ID" value="NZ_RBAL01000002.1"/>
</dbReference>
<feature type="compositionally biased region" description="Gly residues" evidence="1">
    <location>
        <begin position="8"/>
        <end position="20"/>
    </location>
</feature>
<dbReference type="AlphaFoldDB" id="A0A3A9ZCA1"/>
<organism evidence="3 4">
    <name type="scientific">Streptomyces hoynatensis</name>
    <dbReference type="NCBI Taxonomy" id="1141874"/>
    <lineage>
        <taxon>Bacteria</taxon>
        <taxon>Bacillati</taxon>
        <taxon>Actinomycetota</taxon>
        <taxon>Actinomycetes</taxon>
        <taxon>Kitasatosporales</taxon>
        <taxon>Streptomycetaceae</taxon>
        <taxon>Streptomyces</taxon>
    </lineage>
</organism>
<dbReference type="Proteomes" id="UP000272474">
    <property type="component" value="Unassembled WGS sequence"/>
</dbReference>
<dbReference type="EMBL" id="RBAL01000002">
    <property type="protein sequence ID" value="RKN45890.1"/>
    <property type="molecule type" value="Genomic_DNA"/>
</dbReference>
<evidence type="ECO:0000313" key="3">
    <source>
        <dbReference type="EMBL" id="RKN45890.1"/>
    </source>
</evidence>
<name>A0A3A9ZCA1_9ACTN</name>
<evidence type="ECO:0000256" key="1">
    <source>
        <dbReference type="SAM" id="MobiDB-lite"/>
    </source>
</evidence>
<gene>
    <name evidence="3" type="ORF">D7294_05495</name>
</gene>
<dbReference type="InterPro" id="IPR024983">
    <property type="entry name" value="CHAT_dom"/>
</dbReference>
<keyword evidence="4" id="KW-1185">Reference proteome</keyword>
<comment type="caution">
    <text evidence="3">The sequence shown here is derived from an EMBL/GenBank/DDBJ whole genome shotgun (WGS) entry which is preliminary data.</text>
</comment>
<accession>A0A3A9ZCA1</accession>
<proteinExistence type="predicted"/>
<feature type="compositionally biased region" description="Basic residues" evidence="1">
    <location>
        <begin position="30"/>
        <end position="40"/>
    </location>
</feature>